<dbReference type="InterPro" id="IPR008271">
    <property type="entry name" value="Ser/Thr_kinase_AS"/>
</dbReference>
<dbReference type="Pfam" id="PF00069">
    <property type="entry name" value="Pkinase"/>
    <property type="match status" value="1"/>
</dbReference>
<dbReference type="OrthoDB" id="541276at2759"/>
<keyword evidence="1 7" id="KW-0723">Serine/threonine-protein kinase</keyword>
<evidence type="ECO:0000256" key="2">
    <source>
        <dbReference type="ARBA" id="ARBA00022679"/>
    </source>
</evidence>
<keyword evidence="3 6" id="KW-0547">Nucleotide-binding</keyword>
<name>A0A1X2H6F5_SYNRA</name>
<dbReference type="GO" id="GO:0005524">
    <property type="term" value="F:ATP binding"/>
    <property type="evidence" value="ECO:0007669"/>
    <property type="project" value="UniProtKB-UniRule"/>
</dbReference>
<dbReference type="GO" id="GO:0004674">
    <property type="term" value="F:protein serine/threonine kinase activity"/>
    <property type="evidence" value="ECO:0007669"/>
    <property type="project" value="UniProtKB-KW"/>
</dbReference>
<keyword evidence="4 9" id="KW-0418">Kinase</keyword>
<feature type="binding site" evidence="6">
    <location>
        <position position="60"/>
    </location>
    <ligand>
        <name>ATP</name>
        <dbReference type="ChEBI" id="CHEBI:30616"/>
    </ligand>
</feature>
<dbReference type="PROSITE" id="PS50011">
    <property type="entry name" value="PROTEIN_KINASE_DOM"/>
    <property type="match status" value="1"/>
</dbReference>
<dbReference type="SUPFAM" id="SSF56112">
    <property type="entry name" value="Protein kinase-like (PK-like)"/>
    <property type="match status" value="1"/>
</dbReference>
<dbReference type="Gene3D" id="1.10.510.10">
    <property type="entry name" value="Transferase(Phosphotransferase) domain 1"/>
    <property type="match status" value="1"/>
</dbReference>
<keyword evidence="10" id="KW-1185">Reference proteome</keyword>
<feature type="domain" description="Protein kinase" evidence="8">
    <location>
        <begin position="30"/>
        <end position="290"/>
    </location>
</feature>
<proteinExistence type="inferred from homology"/>
<dbReference type="EMBL" id="MCGN01000008">
    <property type="protein sequence ID" value="ORY94044.1"/>
    <property type="molecule type" value="Genomic_DNA"/>
</dbReference>
<dbReference type="AlphaFoldDB" id="A0A1X2H6F5"/>
<dbReference type="PROSITE" id="PS00107">
    <property type="entry name" value="PROTEIN_KINASE_ATP"/>
    <property type="match status" value="1"/>
</dbReference>
<keyword evidence="2" id="KW-0808">Transferase</keyword>
<dbReference type="InterPro" id="IPR000719">
    <property type="entry name" value="Prot_kinase_dom"/>
</dbReference>
<sequence length="385" mass="43544">MDIMQSEDYWTQVSQVMVDKVIKASDDTEYQLLEELGRGSYGCLFLGQSLVDTTTYVAIKVLSKAGLDPQQQDLQQLEIDIQSSLKHDNVLTLHGTAQDQEFTYMIMELCDGGDLFDFCAARSVDESTARVLFSQILDAVDHLHANFVYHRDLKLENVLLINDAKLDCRVADFGLATRERYNMEFGCGSTAYLAPEHFDDGEEELAYYDAAASDVWSLGILLLALLVGRNPWQEATSFDNAYRAFHDDPGVLKHTLFPSLSSHCFHFLTRVLSPDPAQRPSITEMKHQFAALDRLLLEEGQEDDDDDDYCCWPVDITPIAACTSDKASFDSAVFSMGNSWSDMVEEDEQLQQHQADSLASSMHEAFDDEDDEMFIHSQEKSSWWL</sequence>
<evidence type="ECO:0000259" key="8">
    <source>
        <dbReference type="PROSITE" id="PS50011"/>
    </source>
</evidence>
<keyword evidence="5 6" id="KW-0067">ATP-binding</keyword>
<dbReference type="PANTHER" id="PTHR24345:SF91">
    <property type="entry name" value="SERINE_THREONINE-PROTEIN KINASE PLK4"/>
    <property type="match status" value="1"/>
</dbReference>
<dbReference type="InterPro" id="IPR011009">
    <property type="entry name" value="Kinase-like_dom_sf"/>
</dbReference>
<comment type="similarity">
    <text evidence="7">Belongs to the protein kinase superfamily.</text>
</comment>
<reference evidence="9 10" key="1">
    <citation type="submission" date="2016-07" db="EMBL/GenBank/DDBJ databases">
        <title>Pervasive Adenine N6-methylation of Active Genes in Fungi.</title>
        <authorList>
            <consortium name="DOE Joint Genome Institute"/>
            <person name="Mondo S.J."/>
            <person name="Dannebaum R.O."/>
            <person name="Kuo R.C."/>
            <person name="Labutti K."/>
            <person name="Haridas S."/>
            <person name="Kuo A."/>
            <person name="Salamov A."/>
            <person name="Ahrendt S.R."/>
            <person name="Lipzen A."/>
            <person name="Sullivan W."/>
            <person name="Andreopoulos W.B."/>
            <person name="Clum A."/>
            <person name="Lindquist E."/>
            <person name="Daum C."/>
            <person name="Ramamoorthy G.K."/>
            <person name="Gryganskyi A."/>
            <person name="Culley D."/>
            <person name="Magnuson J.K."/>
            <person name="James T.Y."/>
            <person name="O'Malley M.A."/>
            <person name="Stajich J.E."/>
            <person name="Spatafora J.W."/>
            <person name="Visel A."/>
            <person name="Grigoriev I.V."/>
        </authorList>
    </citation>
    <scope>NUCLEOTIDE SEQUENCE [LARGE SCALE GENOMIC DNA]</scope>
    <source>
        <strain evidence="9 10">NRRL 2496</strain>
    </source>
</reference>
<evidence type="ECO:0000256" key="3">
    <source>
        <dbReference type="ARBA" id="ARBA00022741"/>
    </source>
</evidence>
<dbReference type="PANTHER" id="PTHR24345">
    <property type="entry name" value="SERINE/THREONINE-PROTEIN KINASE PLK"/>
    <property type="match status" value="1"/>
</dbReference>
<dbReference type="Proteomes" id="UP000242180">
    <property type="component" value="Unassembled WGS sequence"/>
</dbReference>
<accession>A0A1X2H6F5</accession>
<evidence type="ECO:0000256" key="6">
    <source>
        <dbReference type="PROSITE-ProRule" id="PRU10141"/>
    </source>
</evidence>
<dbReference type="PROSITE" id="PS00108">
    <property type="entry name" value="PROTEIN_KINASE_ST"/>
    <property type="match status" value="1"/>
</dbReference>
<dbReference type="OMA" id="TRERYNM"/>
<evidence type="ECO:0000313" key="10">
    <source>
        <dbReference type="Proteomes" id="UP000242180"/>
    </source>
</evidence>
<comment type="caution">
    <text evidence="9">The sequence shown here is derived from an EMBL/GenBank/DDBJ whole genome shotgun (WGS) entry which is preliminary data.</text>
</comment>
<evidence type="ECO:0000256" key="5">
    <source>
        <dbReference type="ARBA" id="ARBA00022840"/>
    </source>
</evidence>
<dbReference type="FunFam" id="1.10.510.10:FF:000571">
    <property type="entry name" value="Maternal embryonic leucine zipper kinase"/>
    <property type="match status" value="1"/>
</dbReference>
<protein>
    <submittedName>
        <fullName evidence="9">Kinase-like domain-containing protein</fullName>
    </submittedName>
</protein>
<gene>
    <name evidence="9" type="ORF">BCR43DRAFT_353465</name>
</gene>
<evidence type="ECO:0000256" key="7">
    <source>
        <dbReference type="RuleBase" id="RU000304"/>
    </source>
</evidence>
<evidence type="ECO:0000313" key="9">
    <source>
        <dbReference type="EMBL" id="ORY94044.1"/>
    </source>
</evidence>
<dbReference type="GO" id="GO:0005634">
    <property type="term" value="C:nucleus"/>
    <property type="evidence" value="ECO:0007669"/>
    <property type="project" value="TreeGrafter"/>
</dbReference>
<dbReference type="InParanoid" id="A0A1X2H6F5"/>
<dbReference type="SMART" id="SM00220">
    <property type="entry name" value="S_TKc"/>
    <property type="match status" value="1"/>
</dbReference>
<dbReference type="STRING" id="13706.A0A1X2H6F5"/>
<evidence type="ECO:0000256" key="1">
    <source>
        <dbReference type="ARBA" id="ARBA00022527"/>
    </source>
</evidence>
<organism evidence="9 10">
    <name type="scientific">Syncephalastrum racemosum</name>
    <name type="common">Filamentous fungus</name>
    <dbReference type="NCBI Taxonomy" id="13706"/>
    <lineage>
        <taxon>Eukaryota</taxon>
        <taxon>Fungi</taxon>
        <taxon>Fungi incertae sedis</taxon>
        <taxon>Mucoromycota</taxon>
        <taxon>Mucoromycotina</taxon>
        <taxon>Mucoromycetes</taxon>
        <taxon>Mucorales</taxon>
        <taxon>Syncephalastraceae</taxon>
        <taxon>Syncephalastrum</taxon>
    </lineage>
</organism>
<evidence type="ECO:0000256" key="4">
    <source>
        <dbReference type="ARBA" id="ARBA00022777"/>
    </source>
</evidence>
<dbReference type="FunCoup" id="A0A1X2H6F5">
    <property type="interactions" value="263"/>
</dbReference>
<dbReference type="InterPro" id="IPR017441">
    <property type="entry name" value="Protein_kinase_ATP_BS"/>
</dbReference>